<feature type="domain" description="Heterokaryon incompatibility" evidence="1">
    <location>
        <begin position="3"/>
        <end position="129"/>
    </location>
</feature>
<dbReference type="GeneID" id="33936937"/>
<protein>
    <submittedName>
        <fullName evidence="2">Heterokaryon incompatibility protein (HET) domain-containing protein</fullName>
    </submittedName>
</protein>
<comment type="caution">
    <text evidence="2">The sequence shown here is derived from an EMBL/GenBank/DDBJ whole genome shotgun (WGS) entry which is preliminary data.</text>
</comment>
<dbReference type="KEGG" id="pchm:VFPPC_18066"/>
<name>A0A219AQ24_METCM</name>
<gene>
    <name evidence="2" type="ORF">VFPPC_18066</name>
</gene>
<dbReference type="STRING" id="1380566.A0A219AQ24"/>
<dbReference type="OrthoDB" id="2958217at2759"/>
<dbReference type="InterPro" id="IPR010730">
    <property type="entry name" value="HET"/>
</dbReference>
<evidence type="ECO:0000313" key="3">
    <source>
        <dbReference type="Proteomes" id="UP000078397"/>
    </source>
</evidence>
<sequence length="509" mass="57315">MSTVIRDAMAVCKALDIRFLWIDSVCIVQDDKSDWEVQSQQMGSVYRYSFLTICAPTSHSCDQGFLGSNNHAIDVPFRSRINPGIVGSYTIEDQGQESGMRFLHPNNRTPYNIDTGVSSWATRGWVFQERKLSPRKLVFGRSMFHFVCAHHSISQNGLVLPSPMMETLLPVFRALQLGLFNEGDVHMAWTEIASEYADLTLQQQHDRLPAISGLAQLFADSARLSEDSYVAGHWKAHLLKGYGLLWQRESIHTRQSLLDQFRAAQRLKTPTWSWANQARSFKPGYLHYHPHGSPARPHSCVEFQKMDVETSHAGLNAFGSVTSGMIRMTGRLKAYASLRVSRQYPSTYARRLFEGDCHIADCVLDWVVHHDGEEQDGLILLPLLSACPGESPGLLIYDELRGYDIPSQRAKGRCVVPSSNAYTFSATMNATILKRMTSPENQEDAEPKCQCFKTCAHAEKVNRDVFGIVLCRSDVPEQYWRVGVFFSEASETAGLALFRDVAYQEIITT</sequence>
<evidence type="ECO:0000259" key="1">
    <source>
        <dbReference type="Pfam" id="PF06985"/>
    </source>
</evidence>
<reference evidence="2 3" key="1">
    <citation type="journal article" date="2016" name="PLoS Pathog.">
        <title>Biosynthesis of antibiotic leucinostatins in bio-control fungus Purpureocillium lilacinum and their inhibition on phytophthora revealed by genome mining.</title>
        <authorList>
            <person name="Wang G."/>
            <person name="Liu Z."/>
            <person name="Lin R."/>
            <person name="Li E."/>
            <person name="Mao Z."/>
            <person name="Ling J."/>
            <person name="Yang Y."/>
            <person name="Yin W.B."/>
            <person name="Xie B."/>
        </authorList>
    </citation>
    <scope>NUCLEOTIDE SEQUENCE [LARGE SCALE GENOMIC DNA]</scope>
    <source>
        <strain evidence="2">170</strain>
    </source>
</reference>
<evidence type="ECO:0000313" key="2">
    <source>
        <dbReference type="EMBL" id="OWT42811.1"/>
    </source>
</evidence>
<accession>A0A219AQ24</accession>
<dbReference type="EMBL" id="LSBJ02000006">
    <property type="protein sequence ID" value="OWT42811.1"/>
    <property type="molecule type" value="Genomic_DNA"/>
</dbReference>
<dbReference type="Pfam" id="PF06985">
    <property type="entry name" value="HET"/>
    <property type="match status" value="1"/>
</dbReference>
<dbReference type="PANTHER" id="PTHR33112:SF16">
    <property type="entry name" value="HETEROKARYON INCOMPATIBILITY DOMAIN-CONTAINING PROTEIN"/>
    <property type="match status" value="1"/>
</dbReference>
<dbReference type="PANTHER" id="PTHR33112">
    <property type="entry name" value="DOMAIN PROTEIN, PUTATIVE-RELATED"/>
    <property type="match status" value="1"/>
</dbReference>
<dbReference type="RefSeq" id="XP_022285285.1">
    <property type="nucleotide sequence ID" value="XM_022429725.1"/>
</dbReference>
<proteinExistence type="predicted"/>
<organism evidence="2 3">
    <name type="scientific">Pochonia chlamydosporia 170</name>
    <dbReference type="NCBI Taxonomy" id="1380566"/>
    <lineage>
        <taxon>Eukaryota</taxon>
        <taxon>Fungi</taxon>
        <taxon>Dikarya</taxon>
        <taxon>Ascomycota</taxon>
        <taxon>Pezizomycotina</taxon>
        <taxon>Sordariomycetes</taxon>
        <taxon>Hypocreomycetidae</taxon>
        <taxon>Hypocreales</taxon>
        <taxon>Clavicipitaceae</taxon>
        <taxon>Pochonia</taxon>
    </lineage>
</organism>
<keyword evidence="3" id="KW-1185">Reference proteome</keyword>
<dbReference type="Proteomes" id="UP000078397">
    <property type="component" value="Unassembled WGS sequence"/>
</dbReference>
<dbReference type="AlphaFoldDB" id="A0A219AQ24"/>